<name>A0A842HLJ9_9BURK</name>
<keyword evidence="11" id="KW-1185">Reference proteome</keyword>
<keyword evidence="8 9" id="KW-0472">Membrane</keyword>
<evidence type="ECO:0000313" key="10">
    <source>
        <dbReference type="EMBL" id="MBC2769123.1"/>
    </source>
</evidence>
<dbReference type="GO" id="GO:0005886">
    <property type="term" value="C:plasma membrane"/>
    <property type="evidence" value="ECO:0007669"/>
    <property type="project" value="UniProtKB-UniRule"/>
</dbReference>
<keyword evidence="3 9" id="KW-1003">Cell membrane</keyword>
<dbReference type="AlphaFoldDB" id="A0A842HLJ9"/>
<dbReference type="Proteomes" id="UP000545386">
    <property type="component" value="Unassembled WGS sequence"/>
</dbReference>
<keyword evidence="2 9" id="KW-0813">Transport</keyword>
<dbReference type="GO" id="GO:0043952">
    <property type="term" value="P:protein transport by the Sec complex"/>
    <property type="evidence" value="ECO:0007669"/>
    <property type="project" value="UniProtKB-UniRule"/>
</dbReference>
<evidence type="ECO:0000256" key="2">
    <source>
        <dbReference type="ARBA" id="ARBA00022448"/>
    </source>
</evidence>
<feature type="transmembrane region" description="Helical" evidence="9">
    <location>
        <begin position="89"/>
        <end position="109"/>
    </location>
</feature>
<dbReference type="PANTHER" id="PTHR33910:SF1">
    <property type="entry name" value="PROTEIN TRANSLOCASE SUBUNIT SECE"/>
    <property type="match status" value="1"/>
</dbReference>
<comment type="similarity">
    <text evidence="9">Belongs to the SecE/SEC61-gamma family.</text>
</comment>
<proteinExistence type="inferred from homology"/>
<keyword evidence="6 9" id="KW-1133">Transmembrane helix</keyword>
<evidence type="ECO:0000256" key="3">
    <source>
        <dbReference type="ARBA" id="ARBA00022475"/>
    </source>
</evidence>
<dbReference type="InterPro" id="IPR001901">
    <property type="entry name" value="Translocase_SecE/Sec61-g"/>
</dbReference>
<dbReference type="GO" id="GO:0009306">
    <property type="term" value="P:protein secretion"/>
    <property type="evidence" value="ECO:0007669"/>
    <property type="project" value="UniProtKB-UniRule"/>
</dbReference>
<evidence type="ECO:0000256" key="4">
    <source>
        <dbReference type="ARBA" id="ARBA00022692"/>
    </source>
</evidence>
<dbReference type="RefSeq" id="WP_093971854.1">
    <property type="nucleotide sequence ID" value="NZ_JACJUU010000002.1"/>
</dbReference>
<dbReference type="NCBIfam" id="NF004371">
    <property type="entry name" value="PRK05740.1-1"/>
    <property type="match status" value="1"/>
</dbReference>
<dbReference type="PANTHER" id="PTHR33910">
    <property type="entry name" value="PROTEIN TRANSLOCASE SUBUNIT SECE"/>
    <property type="match status" value="1"/>
</dbReference>
<dbReference type="GO" id="GO:0065002">
    <property type="term" value="P:intracellular protein transmembrane transport"/>
    <property type="evidence" value="ECO:0007669"/>
    <property type="project" value="UniProtKB-UniRule"/>
</dbReference>
<accession>A0A842HLJ9</accession>
<feature type="transmembrane region" description="Helical" evidence="9">
    <location>
        <begin position="18"/>
        <end position="35"/>
    </location>
</feature>
<evidence type="ECO:0000256" key="9">
    <source>
        <dbReference type="HAMAP-Rule" id="MF_00422"/>
    </source>
</evidence>
<dbReference type="GO" id="GO:0006605">
    <property type="term" value="P:protein targeting"/>
    <property type="evidence" value="ECO:0007669"/>
    <property type="project" value="UniProtKB-UniRule"/>
</dbReference>
<evidence type="ECO:0000313" key="11">
    <source>
        <dbReference type="Proteomes" id="UP000545386"/>
    </source>
</evidence>
<organism evidence="10 11">
    <name type="scientific">Pusillimonas minor</name>
    <dbReference type="NCBI Taxonomy" id="2697024"/>
    <lineage>
        <taxon>Bacteria</taxon>
        <taxon>Pseudomonadati</taxon>
        <taxon>Pseudomonadota</taxon>
        <taxon>Betaproteobacteria</taxon>
        <taxon>Burkholderiales</taxon>
        <taxon>Alcaligenaceae</taxon>
        <taxon>Pusillimonas</taxon>
    </lineage>
</organism>
<comment type="function">
    <text evidence="9">Essential subunit of the Sec protein translocation channel SecYEG. Clamps together the 2 halves of SecY. May contact the channel plug during translocation.</text>
</comment>
<evidence type="ECO:0000256" key="6">
    <source>
        <dbReference type="ARBA" id="ARBA00022989"/>
    </source>
</evidence>
<dbReference type="GO" id="GO:0008320">
    <property type="term" value="F:protein transmembrane transporter activity"/>
    <property type="evidence" value="ECO:0007669"/>
    <property type="project" value="UniProtKB-UniRule"/>
</dbReference>
<comment type="subunit">
    <text evidence="9">Component of the Sec protein translocase complex. Heterotrimer consisting of SecY, SecE and SecG subunits. The heterotrimers can form oligomers, although 1 heterotrimer is thought to be able to translocate proteins. Interacts with the ribosome. Interacts with SecDF, and other proteins may be involved. Interacts with SecA.</text>
</comment>
<dbReference type="Pfam" id="PF00584">
    <property type="entry name" value="SecE"/>
    <property type="match status" value="1"/>
</dbReference>
<protein>
    <recommendedName>
        <fullName evidence="9">Protein translocase subunit SecE</fullName>
    </recommendedName>
</protein>
<comment type="caution">
    <text evidence="9">Lacks conserved residue(s) required for the propagation of feature annotation.</text>
</comment>
<dbReference type="InterPro" id="IPR005807">
    <property type="entry name" value="SecE_bac"/>
</dbReference>
<comment type="caution">
    <text evidence="10">The sequence shown here is derived from an EMBL/GenBank/DDBJ whole genome shotgun (WGS) entry which is preliminary data.</text>
</comment>
<sequence>MSNTNVETVSSTLDRVKLTLSVLIIVAGIVAFSVLDNQPTVVRVAIFIASLVIAAFVAWSSEPGRRTISFGRDSYGELKRVIWPTRKEAMQMTGIVFAFVTVMGIMLWVTDKILGWAIYGLLLGWR</sequence>
<dbReference type="PRINTS" id="PR01650">
    <property type="entry name" value="SECETRNLCASE"/>
</dbReference>
<comment type="subcellular location">
    <subcellularLocation>
        <location evidence="1">Membrane</location>
    </subcellularLocation>
</comment>
<gene>
    <name evidence="9 10" type="primary">secE</name>
    <name evidence="10" type="ORF">GTU67_04245</name>
</gene>
<dbReference type="EMBL" id="JACJUU010000002">
    <property type="protein sequence ID" value="MBC2769123.1"/>
    <property type="molecule type" value="Genomic_DNA"/>
</dbReference>
<dbReference type="Gene3D" id="1.20.5.1030">
    <property type="entry name" value="Preprotein translocase secy subunit"/>
    <property type="match status" value="1"/>
</dbReference>
<dbReference type="HAMAP" id="MF_00422">
    <property type="entry name" value="SecE"/>
    <property type="match status" value="1"/>
</dbReference>
<feature type="transmembrane region" description="Helical" evidence="9">
    <location>
        <begin position="41"/>
        <end position="59"/>
    </location>
</feature>
<keyword evidence="7 9" id="KW-0811">Translocation</keyword>
<evidence type="ECO:0000256" key="8">
    <source>
        <dbReference type="ARBA" id="ARBA00023136"/>
    </source>
</evidence>
<reference evidence="10 11" key="1">
    <citation type="submission" date="2020-08" db="EMBL/GenBank/DDBJ databases">
        <title>Paraeoetvoesia sp. YC-7-48 draft genome sequence.</title>
        <authorList>
            <person name="Yao L."/>
        </authorList>
    </citation>
    <scope>NUCLEOTIDE SEQUENCE [LARGE SCALE GENOMIC DNA]</scope>
    <source>
        <strain evidence="11">YC-7-48</strain>
    </source>
</reference>
<dbReference type="NCBIfam" id="TIGR00964">
    <property type="entry name" value="secE_bact"/>
    <property type="match status" value="1"/>
</dbReference>
<dbReference type="InterPro" id="IPR038379">
    <property type="entry name" value="SecE_sf"/>
</dbReference>
<evidence type="ECO:0000256" key="1">
    <source>
        <dbReference type="ARBA" id="ARBA00004370"/>
    </source>
</evidence>
<keyword evidence="4 9" id="KW-0812">Transmembrane</keyword>
<evidence type="ECO:0000256" key="5">
    <source>
        <dbReference type="ARBA" id="ARBA00022927"/>
    </source>
</evidence>
<evidence type="ECO:0000256" key="7">
    <source>
        <dbReference type="ARBA" id="ARBA00023010"/>
    </source>
</evidence>
<keyword evidence="5 9" id="KW-0653">Protein transport</keyword>